<dbReference type="InterPro" id="IPR036736">
    <property type="entry name" value="ACP-like_sf"/>
</dbReference>
<feature type="domain" description="Carrier" evidence="1">
    <location>
        <begin position="9"/>
        <end position="87"/>
    </location>
</feature>
<organism evidence="2 3">
    <name type="scientific">Mesorhizobium wenxiniae</name>
    <dbReference type="NCBI Taxonomy" id="2014805"/>
    <lineage>
        <taxon>Bacteria</taxon>
        <taxon>Pseudomonadati</taxon>
        <taxon>Pseudomonadota</taxon>
        <taxon>Alphaproteobacteria</taxon>
        <taxon>Hyphomicrobiales</taxon>
        <taxon>Phyllobacteriaceae</taxon>
        <taxon>Mesorhizobium</taxon>
    </lineage>
</organism>
<sequence length="88" mass="9700">MLSTKDRAETCKDQIRAFLASNFYIADADALESNTSLLDQGIVDSTGVLEVIGFIEETFGITVEDSELLPENLDSIQGIAQYVLRKQN</sequence>
<dbReference type="PROSITE" id="PS50075">
    <property type="entry name" value="CARRIER"/>
    <property type="match status" value="1"/>
</dbReference>
<evidence type="ECO:0000313" key="3">
    <source>
        <dbReference type="Proteomes" id="UP000215931"/>
    </source>
</evidence>
<dbReference type="RefSeq" id="WP_029352679.1">
    <property type="nucleotide sequence ID" value="NZ_NPKH01000030.1"/>
</dbReference>
<dbReference type="SUPFAM" id="SSF47336">
    <property type="entry name" value="ACP-like"/>
    <property type="match status" value="1"/>
</dbReference>
<reference evidence="2 3" key="1">
    <citation type="submission" date="2017-08" db="EMBL/GenBank/DDBJ databases">
        <title>Mesorhizobium wenxinae sp. nov., a novel rhizobial species isolated from root nodules of chickpea (Cicer arietinum L.).</title>
        <authorList>
            <person name="Zhang J."/>
        </authorList>
    </citation>
    <scope>NUCLEOTIDE SEQUENCE [LARGE SCALE GENOMIC DNA]</scope>
    <source>
        <strain evidence="3">WYCCWR 10019</strain>
    </source>
</reference>
<dbReference type="AlphaFoldDB" id="A0A271KD79"/>
<evidence type="ECO:0000259" key="1">
    <source>
        <dbReference type="PROSITE" id="PS50075"/>
    </source>
</evidence>
<dbReference type="EMBL" id="NPKH01000030">
    <property type="protein sequence ID" value="PAP92995.1"/>
    <property type="molecule type" value="Genomic_DNA"/>
</dbReference>
<protein>
    <submittedName>
        <fullName evidence="2">Acyl carrier protein</fullName>
    </submittedName>
</protein>
<dbReference type="Proteomes" id="UP000215931">
    <property type="component" value="Unassembled WGS sequence"/>
</dbReference>
<proteinExistence type="predicted"/>
<evidence type="ECO:0000313" key="2">
    <source>
        <dbReference type="EMBL" id="PAP92995.1"/>
    </source>
</evidence>
<dbReference type="InterPro" id="IPR009081">
    <property type="entry name" value="PP-bd_ACP"/>
</dbReference>
<dbReference type="OrthoDB" id="2625323at2"/>
<name>A0A271KD79_9HYPH</name>
<dbReference type="Pfam" id="PF00550">
    <property type="entry name" value="PP-binding"/>
    <property type="match status" value="1"/>
</dbReference>
<gene>
    <name evidence="2" type="ORF">CIT31_24775</name>
</gene>
<dbReference type="Gene3D" id="1.10.1200.10">
    <property type="entry name" value="ACP-like"/>
    <property type="match status" value="1"/>
</dbReference>
<comment type="caution">
    <text evidence="2">The sequence shown here is derived from an EMBL/GenBank/DDBJ whole genome shotgun (WGS) entry which is preliminary data.</text>
</comment>
<accession>A0A271KD79</accession>
<keyword evidence="3" id="KW-1185">Reference proteome</keyword>